<dbReference type="GO" id="GO:0008270">
    <property type="term" value="F:zinc ion binding"/>
    <property type="evidence" value="ECO:0007669"/>
    <property type="project" value="InterPro"/>
</dbReference>
<dbReference type="AlphaFoldDB" id="A0A7W5G4R5"/>
<reference evidence="1 2" key="1">
    <citation type="submission" date="2020-08" db="EMBL/GenBank/DDBJ databases">
        <title>Genomic Encyclopedia of Type Strains, Phase III (KMG-III): the genomes of soil and plant-associated and newly described type strains.</title>
        <authorList>
            <person name="Whitman W."/>
        </authorList>
    </citation>
    <scope>NUCLEOTIDE SEQUENCE [LARGE SCALE GENOMIC DNA]</scope>
    <source>
        <strain evidence="1 2">CECT 5995</strain>
    </source>
</reference>
<organism evidence="1 2">
    <name type="scientific">Halomonas organivorans</name>
    <dbReference type="NCBI Taxonomy" id="257772"/>
    <lineage>
        <taxon>Bacteria</taxon>
        <taxon>Pseudomonadati</taxon>
        <taxon>Pseudomonadota</taxon>
        <taxon>Gammaproteobacteria</taxon>
        <taxon>Oceanospirillales</taxon>
        <taxon>Halomonadaceae</taxon>
        <taxon>Halomonas</taxon>
    </lineage>
</organism>
<dbReference type="SUPFAM" id="SSF57783">
    <property type="entry name" value="Zinc beta-ribbon"/>
    <property type="match status" value="1"/>
</dbReference>
<dbReference type="EMBL" id="JACHXM010000003">
    <property type="protein sequence ID" value="MBB3140222.1"/>
    <property type="molecule type" value="Genomic_DNA"/>
</dbReference>
<dbReference type="Proteomes" id="UP000525987">
    <property type="component" value="Unassembled WGS sequence"/>
</dbReference>
<name>A0A7W5G4R5_9GAMM</name>
<dbReference type="InterPro" id="IPR036977">
    <property type="entry name" value="DNA_primase_Znf_CHC2"/>
</dbReference>
<accession>A0A7W5G4R5</accession>
<dbReference type="Gene3D" id="3.90.580.10">
    <property type="entry name" value="Zinc finger, CHC2-type domain"/>
    <property type="match status" value="1"/>
</dbReference>
<dbReference type="RefSeq" id="WP_183386632.1">
    <property type="nucleotide sequence ID" value="NZ_JACHXM010000003.1"/>
</dbReference>
<protein>
    <recommendedName>
        <fullName evidence="3">Zinc finger CHC2-type domain-containing protein</fullName>
    </recommendedName>
</protein>
<evidence type="ECO:0000313" key="2">
    <source>
        <dbReference type="Proteomes" id="UP000525987"/>
    </source>
</evidence>
<evidence type="ECO:0008006" key="3">
    <source>
        <dbReference type="Google" id="ProtNLM"/>
    </source>
</evidence>
<dbReference type="GO" id="GO:0006260">
    <property type="term" value="P:DNA replication"/>
    <property type="evidence" value="ECO:0007669"/>
    <property type="project" value="InterPro"/>
</dbReference>
<dbReference type="GO" id="GO:0003677">
    <property type="term" value="F:DNA binding"/>
    <property type="evidence" value="ECO:0007669"/>
    <property type="project" value="InterPro"/>
</dbReference>
<gene>
    <name evidence="1" type="ORF">FHR96_001074</name>
</gene>
<sequence>MRADQLPRAEYRTGADVHRLLARLDKVKANGTGRWLACCPAHDDRSPSLAIRETEDGTLLVKCFTGCPTADVMAAVGMSLADLFPQREQEAFRTSKRSGERWVPRDVLAAISREAVVVMLAAEAVQSGKPLQRTDLDRLAKAVGRLRGAAEEVGCHV</sequence>
<keyword evidence="2" id="KW-1185">Reference proteome</keyword>
<proteinExistence type="predicted"/>
<evidence type="ECO:0000313" key="1">
    <source>
        <dbReference type="EMBL" id="MBB3140222.1"/>
    </source>
</evidence>
<comment type="caution">
    <text evidence="1">The sequence shown here is derived from an EMBL/GenBank/DDBJ whole genome shotgun (WGS) entry which is preliminary data.</text>
</comment>